<dbReference type="AlphaFoldDB" id="A0A834CG67"/>
<dbReference type="Proteomes" id="UP000646548">
    <property type="component" value="Unassembled WGS sequence"/>
</dbReference>
<feature type="compositionally biased region" description="Polar residues" evidence="3">
    <location>
        <begin position="165"/>
        <end position="181"/>
    </location>
</feature>
<evidence type="ECO:0000256" key="1">
    <source>
        <dbReference type="ARBA" id="ARBA00004123"/>
    </source>
</evidence>
<dbReference type="GO" id="GO:0005634">
    <property type="term" value="C:nucleus"/>
    <property type="evidence" value="ECO:0007669"/>
    <property type="project" value="UniProtKB-SubCell"/>
</dbReference>
<sequence>MDTLESLSDTQMEDFLSGRSSLTLTVGLGAHTMHVQLQLSAQDVKKLQQDRDSMPLCGSEHRTDTPASGSDHSPCRRSSTSQTSSPALLQTDLTSSIQCTQRLNRSLNPPDRTPPGSLHGPSSEFQSCSAPSLPSLVPFASCLVGSAPVCSAGLGGSDPRPQSPRPASTVSEVSQVGVNGKESQSGAVIETLVNDCPGVVSGTFSGTLSSCSQSHPRRGVAIILQILNDLLIAAHRHQRALTPPFPPNPAVGQLATEEAHKKRKKLSAKQRMWHHGAESRPLNSLTEENQTMHCKLERLQLLMRQRRLRRRTRRNSHLNQTTCWYPHHRS</sequence>
<evidence type="ECO:0000256" key="3">
    <source>
        <dbReference type="SAM" id="MobiDB-lite"/>
    </source>
</evidence>
<proteinExistence type="predicted"/>
<evidence type="ECO:0000313" key="5">
    <source>
        <dbReference type="Proteomes" id="UP000646548"/>
    </source>
</evidence>
<feature type="region of interest" description="Disordered" evidence="3">
    <location>
        <begin position="154"/>
        <end position="181"/>
    </location>
</feature>
<evidence type="ECO:0000313" key="4">
    <source>
        <dbReference type="EMBL" id="KAF6728995.1"/>
    </source>
</evidence>
<feature type="compositionally biased region" description="Basic and acidic residues" evidence="3">
    <location>
        <begin position="51"/>
        <end position="64"/>
    </location>
</feature>
<reference evidence="4" key="1">
    <citation type="journal article" name="BMC Genomics">
        <title>Long-read sequencing and de novo genome assembly of marine medaka (Oryzias melastigma).</title>
        <authorList>
            <person name="Liang P."/>
            <person name="Saqib H.S.A."/>
            <person name="Ni X."/>
            <person name="Shen Y."/>
        </authorList>
    </citation>
    <scope>NUCLEOTIDE SEQUENCE</scope>
    <source>
        <strain evidence="4">Bigg-433</strain>
    </source>
</reference>
<dbReference type="EMBL" id="WKFB01000268">
    <property type="protein sequence ID" value="KAF6728995.1"/>
    <property type="molecule type" value="Genomic_DNA"/>
</dbReference>
<feature type="region of interest" description="Disordered" evidence="3">
    <location>
        <begin position="104"/>
        <end position="127"/>
    </location>
</feature>
<dbReference type="OrthoDB" id="1916003at2759"/>
<evidence type="ECO:0000256" key="2">
    <source>
        <dbReference type="ARBA" id="ARBA00023242"/>
    </source>
</evidence>
<feature type="region of interest" description="Disordered" evidence="3">
    <location>
        <begin position="51"/>
        <end position="90"/>
    </location>
</feature>
<feature type="compositionally biased region" description="Polar residues" evidence="3">
    <location>
        <begin position="65"/>
        <end position="90"/>
    </location>
</feature>
<protein>
    <submittedName>
        <fullName evidence="4">Midnolin-B</fullName>
    </submittedName>
</protein>
<comment type="subcellular location">
    <subcellularLocation>
        <location evidence="1">Nucleus</location>
    </subcellularLocation>
</comment>
<dbReference type="InterPro" id="IPR039336">
    <property type="entry name" value="Midnolin"/>
</dbReference>
<name>A0A834CG67_ORYME</name>
<organism evidence="4 5">
    <name type="scientific">Oryzias melastigma</name>
    <name type="common">Marine medaka</name>
    <dbReference type="NCBI Taxonomy" id="30732"/>
    <lineage>
        <taxon>Eukaryota</taxon>
        <taxon>Metazoa</taxon>
        <taxon>Chordata</taxon>
        <taxon>Craniata</taxon>
        <taxon>Vertebrata</taxon>
        <taxon>Euteleostomi</taxon>
        <taxon>Actinopterygii</taxon>
        <taxon>Neopterygii</taxon>
        <taxon>Teleostei</taxon>
        <taxon>Neoteleostei</taxon>
        <taxon>Acanthomorphata</taxon>
        <taxon>Ovalentaria</taxon>
        <taxon>Atherinomorphae</taxon>
        <taxon>Beloniformes</taxon>
        <taxon>Adrianichthyidae</taxon>
        <taxon>Oryziinae</taxon>
        <taxon>Oryzias</taxon>
    </lineage>
</organism>
<keyword evidence="2" id="KW-0539">Nucleus</keyword>
<accession>A0A834CG67</accession>
<comment type="caution">
    <text evidence="4">The sequence shown here is derived from an EMBL/GenBank/DDBJ whole genome shotgun (WGS) entry which is preliminary data.</text>
</comment>
<dbReference type="PANTHER" id="PTHR23010">
    <property type="entry name" value="MIDNOLIN"/>
    <property type="match status" value="1"/>
</dbReference>
<dbReference type="PANTHER" id="PTHR23010:SF1">
    <property type="entry name" value="MIDNOLIN"/>
    <property type="match status" value="1"/>
</dbReference>
<gene>
    <name evidence="4" type="ORF">FQA47_011587</name>
</gene>